<dbReference type="EC" id="2.7.1.148" evidence="2 9"/>
<dbReference type="PIRSF" id="PIRSF010376">
    <property type="entry name" value="IspE"/>
    <property type="match status" value="1"/>
</dbReference>
<organism evidence="12 13">
    <name type="scientific">Bifidobacterium crudilactis</name>
    <dbReference type="NCBI Taxonomy" id="327277"/>
    <lineage>
        <taxon>Bacteria</taxon>
        <taxon>Bacillati</taxon>
        <taxon>Actinomycetota</taxon>
        <taxon>Actinomycetes</taxon>
        <taxon>Bifidobacteriales</taxon>
        <taxon>Bifidobacteriaceae</taxon>
        <taxon>Bifidobacterium</taxon>
    </lineage>
</organism>
<dbReference type="SUPFAM" id="SSF55060">
    <property type="entry name" value="GHMP Kinase, C-terminal domain"/>
    <property type="match status" value="1"/>
</dbReference>
<keyword evidence="5 9" id="KW-0547">Nucleotide-binding</keyword>
<accession>A0A971D086</accession>
<feature type="domain" description="GHMP kinase N-terminal" evidence="10">
    <location>
        <begin position="77"/>
        <end position="155"/>
    </location>
</feature>
<dbReference type="InterPro" id="IPR014721">
    <property type="entry name" value="Ribsml_uS5_D2-typ_fold_subgr"/>
</dbReference>
<dbReference type="SUPFAM" id="SSF54211">
    <property type="entry name" value="Ribosomal protein S5 domain 2-like"/>
    <property type="match status" value="1"/>
</dbReference>
<evidence type="ECO:0000256" key="5">
    <source>
        <dbReference type="ARBA" id="ARBA00022741"/>
    </source>
</evidence>
<comment type="caution">
    <text evidence="12">The sequence shown here is derived from an EMBL/GenBank/DDBJ whole genome shotgun (WGS) entry which is preliminary data.</text>
</comment>
<dbReference type="InterPro" id="IPR036554">
    <property type="entry name" value="GHMP_kinase_C_sf"/>
</dbReference>
<dbReference type="InterPro" id="IPR004424">
    <property type="entry name" value="IspE"/>
</dbReference>
<dbReference type="PANTHER" id="PTHR43527">
    <property type="entry name" value="4-DIPHOSPHOCYTIDYL-2-C-METHYL-D-ERYTHRITOL KINASE, CHLOROPLASTIC"/>
    <property type="match status" value="1"/>
</dbReference>
<evidence type="ECO:0000256" key="3">
    <source>
        <dbReference type="ARBA" id="ARBA00017473"/>
    </source>
</evidence>
<feature type="binding site" evidence="9">
    <location>
        <begin position="105"/>
        <end position="115"/>
    </location>
    <ligand>
        <name>ATP</name>
        <dbReference type="ChEBI" id="CHEBI:30616"/>
    </ligand>
</feature>
<dbReference type="GO" id="GO:0016114">
    <property type="term" value="P:terpenoid biosynthetic process"/>
    <property type="evidence" value="ECO:0007669"/>
    <property type="project" value="InterPro"/>
</dbReference>
<evidence type="ECO:0000259" key="10">
    <source>
        <dbReference type="Pfam" id="PF00288"/>
    </source>
</evidence>
<evidence type="ECO:0000256" key="8">
    <source>
        <dbReference type="ARBA" id="ARBA00032554"/>
    </source>
</evidence>
<evidence type="ECO:0000256" key="6">
    <source>
        <dbReference type="ARBA" id="ARBA00022777"/>
    </source>
</evidence>
<keyword evidence="9" id="KW-0414">Isoprene biosynthesis</keyword>
<comment type="function">
    <text evidence="9">Catalyzes the phosphorylation of the position 2 hydroxy group of 4-diphosphocytidyl-2C-methyl-D-erythritol.</text>
</comment>
<evidence type="ECO:0000256" key="7">
    <source>
        <dbReference type="ARBA" id="ARBA00022840"/>
    </source>
</evidence>
<evidence type="ECO:0000256" key="9">
    <source>
        <dbReference type="HAMAP-Rule" id="MF_00061"/>
    </source>
</evidence>
<evidence type="ECO:0000256" key="1">
    <source>
        <dbReference type="ARBA" id="ARBA00009684"/>
    </source>
</evidence>
<dbReference type="GO" id="GO:0050515">
    <property type="term" value="F:4-(cytidine 5'-diphospho)-2-C-methyl-D-erythritol kinase activity"/>
    <property type="evidence" value="ECO:0007669"/>
    <property type="project" value="UniProtKB-UniRule"/>
</dbReference>
<dbReference type="Gene3D" id="3.30.70.890">
    <property type="entry name" value="GHMP kinase, C-terminal domain"/>
    <property type="match status" value="1"/>
</dbReference>
<comment type="similarity">
    <text evidence="1 9">Belongs to the GHMP kinase family. IspE subfamily.</text>
</comment>
<dbReference type="InterPro" id="IPR020568">
    <property type="entry name" value="Ribosomal_Su5_D2-typ_SF"/>
</dbReference>
<dbReference type="InterPro" id="IPR013750">
    <property type="entry name" value="GHMP_kinase_C_dom"/>
</dbReference>
<reference evidence="12" key="2">
    <citation type="submission" date="2020-01" db="EMBL/GenBank/DDBJ databases">
        <authorList>
            <person name="Campanaro S."/>
        </authorList>
    </citation>
    <scope>NUCLEOTIDE SEQUENCE</scope>
    <source>
        <strain evidence="12">AS01afH2WH_6</strain>
    </source>
</reference>
<evidence type="ECO:0000256" key="2">
    <source>
        <dbReference type="ARBA" id="ARBA00012052"/>
    </source>
</evidence>
<keyword evidence="7 9" id="KW-0067">ATP-binding</keyword>
<dbReference type="GO" id="GO:0005524">
    <property type="term" value="F:ATP binding"/>
    <property type="evidence" value="ECO:0007669"/>
    <property type="project" value="UniProtKB-UniRule"/>
</dbReference>
<proteinExistence type="inferred from homology"/>
<feature type="domain" description="GHMP kinase C-terminal" evidence="11">
    <location>
        <begin position="219"/>
        <end position="273"/>
    </location>
</feature>
<dbReference type="InterPro" id="IPR006204">
    <property type="entry name" value="GHMP_kinase_N_dom"/>
</dbReference>
<feature type="active site" evidence="9">
    <location>
        <position position="147"/>
    </location>
</feature>
<sequence length="292" mass="30325">MDTVVVHCPAKTNLELRVGAARTEIGNRHPLRTLYCALSLADSVRLTRRPEGSGVSLALQGPHLGGLSVSGPSAYRNHAVRALLAAAEAYGRLPDVAISITKRIPVGAGLGGGSADAAGVLLGVNALWQLHEPPSAWETIASGLGADMPFCLHGGLAYGSGYGETITLVEDSSEVAQHCRSLGLLGETLIGAYRQQLPTAEVYAAFDRLGSCPDDANDLQRASLTLHPRSREAIDLALGAGARHAFVSGSGPSVVACVDGGGVADAVRQAWLEGGAVDWIHRAESPAWPYVE</sequence>
<reference evidence="12" key="1">
    <citation type="journal article" date="2020" name="Biotechnol. Biofuels">
        <title>New insights from the biogas microbiome by comprehensive genome-resolved metagenomics of nearly 1600 species originating from multiple anaerobic digesters.</title>
        <authorList>
            <person name="Campanaro S."/>
            <person name="Treu L."/>
            <person name="Rodriguez-R L.M."/>
            <person name="Kovalovszki A."/>
            <person name="Ziels R.M."/>
            <person name="Maus I."/>
            <person name="Zhu X."/>
            <person name="Kougias P.G."/>
            <person name="Basile A."/>
            <person name="Luo G."/>
            <person name="Schluter A."/>
            <person name="Konstantinidis K.T."/>
            <person name="Angelidaki I."/>
        </authorList>
    </citation>
    <scope>NUCLEOTIDE SEQUENCE</scope>
    <source>
        <strain evidence="12">AS01afH2WH_6</strain>
    </source>
</reference>
<comment type="pathway">
    <text evidence="9">Isoprenoid biosynthesis; isopentenyl diphosphate biosynthesis via DXP pathway; isopentenyl diphosphate from 1-deoxy-D-xylulose 5-phosphate: step 3/6.</text>
</comment>
<dbReference type="PANTHER" id="PTHR43527:SF2">
    <property type="entry name" value="4-DIPHOSPHOCYTIDYL-2-C-METHYL-D-ERYTHRITOL KINASE, CHLOROPLASTIC"/>
    <property type="match status" value="1"/>
</dbReference>
<dbReference type="GO" id="GO:0019288">
    <property type="term" value="P:isopentenyl diphosphate biosynthetic process, methylerythritol 4-phosphate pathway"/>
    <property type="evidence" value="ECO:0007669"/>
    <property type="project" value="UniProtKB-UniRule"/>
</dbReference>
<dbReference type="HAMAP" id="MF_00061">
    <property type="entry name" value="IspE"/>
    <property type="match status" value="1"/>
</dbReference>
<protein>
    <recommendedName>
        <fullName evidence="3 9">4-diphosphocytidyl-2-C-methyl-D-erythritol kinase</fullName>
        <shortName evidence="9">CMK</shortName>
        <ecNumber evidence="2 9">2.7.1.148</ecNumber>
    </recommendedName>
    <alternativeName>
        <fullName evidence="8 9">4-(cytidine-5'-diphospho)-2-C-methyl-D-erythritol kinase</fullName>
    </alternativeName>
</protein>
<comment type="catalytic activity">
    <reaction evidence="9">
        <text>4-CDP-2-C-methyl-D-erythritol + ATP = 4-CDP-2-C-methyl-D-erythritol 2-phosphate + ADP + H(+)</text>
        <dbReference type="Rhea" id="RHEA:18437"/>
        <dbReference type="ChEBI" id="CHEBI:15378"/>
        <dbReference type="ChEBI" id="CHEBI:30616"/>
        <dbReference type="ChEBI" id="CHEBI:57823"/>
        <dbReference type="ChEBI" id="CHEBI:57919"/>
        <dbReference type="ChEBI" id="CHEBI:456216"/>
        <dbReference type="EC" id="2.7.1.148"/>
    </reaction>
</comment>
<evidence type="ECO:0000313" key="13">
    <source>
        <dbReference type="Proteomes" id="UP000767327"/>
    </source>
</evidence>
<gene>
    <name evidence="9" type="primary">ispE</name>
    <name evidence="12" type="ORF">GXW98_07155</name>
</gene>
<name>A0A971D086_9BIFI</name>
<keyword evidence="6 9" id="KW-0418">Kinase</keyword>
<evidence type="ECO:0000256" key="4">
    <source>
        <dbReference type="ARBA" id="ARBA00022679"/>
    </source>
</evidence>
<dbReference type="Pfam" id="PF08544">
    <property type="entry name" value="GHMP_kinases_C"/>
    <property type="match status" value="1"/>
</dbReference>
<feature type="active site" evidence="9">
    <location>
        <position position="11"/>
    </location>
</feature>
<dbReference type="Gene3D" id="3.30.230.10">
    <property type="match status" value="1"/>
</dbReference>
<evidence type="ECO:0000259" key="11">
    <source>
        <dbReference type="Pfam" id="PF08544"/>
    </source>
</evidence>
<dbReference type="Proteomes" id="UP000767327">
    <property type="component" value="Unassembled WGS sequence"/>
</dbReference>
<dbReference type="AlphaFoldDB" id="A0A971D086"/>
<dbReference type="Pfam" id="PF00288">
    <property type="entry name" value="GHMP_kinases_N"/>
    <property type="match status" value="1"/>
</dbReference>
<dbReference type="EMBL" id="JAAXZR010000024">
    <property type="protein sequence ID" value="NLT80042.1"/>
    <property type="molecule type" value="Genomic_DNA"/>
</dbReference>
<evidence type="ECO:0000313" key="12">
    <source>
        <dbReference type="EMBL" id="NLT80042.1"/>
    </source>
</evidence>
<keyword evidence="4 9" id="KW-0808">Transferase</keyword>